<keyword evidence="3" id="KW-1035">Host cytoplasm</keyword>
<proteinExistence type="predicted"/>
<dbReference type="PANTHER" id="PTHR38107:SF3">
    <property type="entry name" value="LYSOZYME RRRD-RELATED"/>
    <property type="match status" value="1"/>
</dbReference>
<evidence type="ECO:0000256" key="2">
    <source>
        <dbReference type="ARBA" id="ARBA00022638"/>
    </source>
</evidence>
<evidence type="ECO:0000256" key="1">
    <source>
        <dbReference type="ARBA" id="ARBA00022529"/>
    </source>
</evidence>
<protein>
    <submittedName>
        <fullName evidence="4">Uncharacterized protein</fullName>
    </submittedName>
</protein>
<dbReference type="InterPro" id="IPR033907">
    <property type="entry name" value="Endolysin_autolysin"/>
</dbReference>
<dbReference type="AlphaFoldDB" id="A0A6A6SC63"/>
<keyword evidence="1" id="KW-0929">Antimicrobial</keyword>
<dbReference type="InterPro" id="IPR002196">
    <property type="entry name" value="Glyco_hydro_24"/>
</dbReference>
<dbReference type="GO" id="GO:0042742">
    <property type="term" value="P:defense response to bacterium"/>
    <property type="evidence" value="ECO:0007669"/>
    <property type="project" value="UniProtKB-KW"/>
</dbReference>
<dbReference type="OrthoDB" id="5358886at2759"/>
<evidence type="ECO:0000313" key="5">
    <source>
        <dbReference type="Proteomes" id="UP000799753"/>
    </source>
</evidence>
<dbReference type="GO" id="GO:0009253">
    <property type="term" value="P:peptidoglycan catabolic process"/>
    <property type="evidence" value="ECO:0007669"/>
    <property type="project" value="InterPro"/>
</dbReference>
<name>A0A6A6SC63_9PLEO</name>
<evidence type="ECO:0000313" key="4">
    <source>
        <dbReference type="EMBL" id="KAF2644323.1"/>
    </source>
</evidence>
<dbReference type="PANTHER" id="PTHR38107">
    <property type="match status" value="1"/>
</dbReference>
<dbReference type="EMBL" id="MU006779">
    <property type="protein sequence ID" value="KAF2644323.1"/>
    <property type="molecule type" value="Genomic_DNA"/>
</dbReference>
<dbReference type="GO" id="GO:0031640">
    <property type="term" value="P:killing of cells of another organism"/>
    <property type="evidence" value="ECO:0007669"/>
    <property type="project" value="UniProtKB-KW"/>
</dbReference>
<dbReference type="InterPro" id="IPR023346">
    <property type="entry name" value="Lysozyme-like_dom_sf"/>
</dbReference>
<dbReference type="SUPFAM" id="SSF53955">
    <property type="entry name" value="Lysozyme-like"/>
    <property type="match status" value="1"/>
</dbReference>
<organism evidence="4 5">
    <name type="scientific">Massarina eburnea CBS 473.64</name>
    <dbReference type="NCBI Taxonomy" id="1395130"/>
    <lineage>
        <taxon>Eukaryota</taxon>
        <taxon>Fungi</taxon>
        <taxon>Dikarya</taxon>
        <taxon>Ascomycota</taxon>
        <taxon>Pezizomycotina</taxon>
        <taxon>Dothideomycetes</taxon>
        <taxon>Pleosporomycetidae</taxon>
        <taxon>Pleosporales</taxon>
        <taxon>Massarineae</taxon>
        <taxon>Massarinaceae</taxon>
        <taxon>Massarina</taxon>
    </lineage>
</organism>
<dbReference type="Pfam" id="PF00959">
    <property type="entry name" value="Phage_lysozyme"/>
    <property type="match status" value="1"/>
</dbReference>
<accession>A0A6A6SC63</accession>
<dbReference type="InterPro" id="IPR023347">
    <property type="entry name" value="Lysozyme_dom_sf"/>
</dbReference>
<evidence type="ECO:0000256" key="3">
    <source>
        <dbReference type="ARBA" id="ARBA00023200"/>
    </source>
</evidence>
<reference evidence="4" key="1">
    <citation type="journal article" date="2020" name="Stud. Mycol.">
        <title>101 Dothideomycetes genomes: a test case for predicting lifestyles and emergence of pathogens.</title>
        <authorList>
            <person name="Haridas S."/>
            <person name="Albert R."/>
            <person name="Binder M."/>
            <person name="Bloem J."/>
            <person name="Labutti K."/>
            <person name="Salamov A."/>
            <person name="Andreopoulos B."/>
            <person name="Baker S."/>
            <person name="Barry K."/>
            <person name="Bills G."/>
            <person name="Bluhm B."/>
            <person name="Cannon C."/>
            <person name="Castanera R."/>
            <person name="Culley D."/>
            <person name="Daum C."/>
            <person name="Ezra D."/>
            <person name="Gonzalez J."/>
            <person name="Henrissat B."/>
            <person name="Kuo A."/>
            <person name="Liang C."/>
            <person name="Lipzen A."/>
            <person name="Lutzoni F."/>
            <person name="Magnuson J."/>
            <person name="Mondo S."/>
            <person name="Nolan M."/>
            <person name="Ohm R."/>
            <person name="Pangilinan J."/>
            <person name="Park H.-J."/>
            <person name="Ramirez L."/>
            <person name="Alfaro M."/>
            <person name="Sun H."/>
            <person name="Tritt A."/>
            <person name="Yoshinaga Y."/>
            <person name="Zwiers L.-H."/>
            <person name="Turgeon B."/>
            <person name="Goodwin S."/>
            <person name="Spatafora J."/>
            <person name="Crous P."/>
            <person name="Grigoriev I."/>
        </authorList>
    </citation>
    <scope>NUCLEOTIDE SEQUENCE</scope>
    <source>
        <strain evidence="4">CBS 473.64</strain>
    </source>
</reference>
<dbReference type="GO" id="GO:0003796">
    <property type="term" value="F:lysozyme activity"/>
    <property type="evidence" value="ECO:0007669"/>
    <property type="project" value="InterPro"/>
</dbReference>
<keyword evidence="2" id="KW-0081">Bacteriolytic enzyme</keyword>
<dbReference type="CDD" id="cd00737">
    <property type="entry name" value="lyz_endolysin_autolysin"/>
    <property type="match status" value="1"/>
</dbReference>
<gene>
    <name evidence="4" type="ORF">P280DRAFT_547111</name>
</gene>
<dbReference type="GO" id="GO:0016998">
    <property type="term" value="P:cell wall macromolecule catabolic process"/>
    <property type="evidence" value="ECO:0007669"/>
    <property type="project" value="InterPro"/>
</dbReference>
<dbReference type="Proteomes" id="UP000799753">
    <property type="component" value="Unassembled WGS sequence"/>
</dbReference>
<sequence length="135" mass="14687">MESQVCDGPAINEVTISLIKEFEGFVKAPAPDPVGLPTAGYGHLCKTKGCAEVPYAFPLTKEMAAKLFMDDVMYGALVSFTPNDGIMNFKSSSLLRWLNAGENELKVVEELPKWNKAGIKPFTCSNKNKAKERGG</sequence>
<keyword evidence="5" id="KW-1185">Reference proteome</keyword>
<dbReference type="InterPro" id="IPR051018">
    <property type="entry name" value="Bacteriophage_GH24"/>
</dbReference>
<dbReference type="Gene3D" id="1.10.530.40">
    <property type="match status" value="2"/>
</dbReference>